<gene>
    <name evidence="2" type="ORF">CAGGBEG34_720001</name>
</gene>
<dbReference type="SUPFAM" id="SSF46689">
    <property type="entry name" value="Homeodomain-like"/>
    <property type="match status" value="1"/>
</dbReference>
<name>G2JBY1_9BURK</name>
<dbReference type="InterPro" id="IPR006120">
    <property type="entry name" value="Resolvase_HTH_dom"/>
</dbReference>
<dbReference type="SUPFAM" id="SSF46894">
    <property type="entry name" value="C-terminal effector domain of the bipartite response regulators"/>
    <property type="match status" value="1"/>
</dbReference>
<feature type="domain" description="Resolvase HTH" evidence="1">
    <location>
        <begin position="186"/>
        <end position="226"/>
    </location>
</feature>
<dbReference type="GO" id="GO:0006355">
    <property type="term" value="P:regulation of DNA-templated transcription"/>
    <property type="evidence" value="ECO:0007669"/>
    <property type="project" value="InterPro"/>
</dbReference>
<dbReference type="AlphaFoldDB" id="G2JBY1"/>
<dbReference type="GO" id="GO:0000150">
    <property type="term" value="F:DNA strand exchange activity"/>
    <property type="evidence" value="ECO:0007669"/>
    <property type="project" value="InterPro"/>
</dbReference>
<protein>
    <recommendedName>
        <fullName evidence="1">Resolvase HTH domain-containing protein</fullName>
    </recommendedName>
</protein>
<sequence length="250" mass="28810">MQHEGRKQALRFCKGMDKMDIVQHLPGGGITIKYDGLVRFEKLVRLPILGRGNKKVIAVLSNFYDLTHRLTLNKLFQFYRDYYPEKQAIQQLLKHLKIDHYFSELPTLSEVWLLFALHQDPRQKGAARLLGLSHKTVYVYVTHLRDKLRVPDLHTVLAQLRAVPIRPDHIRLESERRLDGQHTRGRKLDSHRLNAAKALLAEGMTFKNVAQQVGVSVSTLYRWFSDKKTETAPYPSRAFFSEIAAGASAR</sequence>
<keyword evidence="3" id="KW-1185">Reference proteome</keyword>
<dbReference type="EMBL" id="CAFB01000094">
    <property type="protein sequence ID" value="CCD30287.1"/>
    <property type="molecule type" value="Genomic_DNA"/>
</dbReference>
<dbReference type="eggNOG" id="ENOG50345AQ">
    <property type="taxonomic scope" value="Bacteria"/>
</dbReference>
<organism evidence="2 3">
    <name type="scientific">Candidatus Glomeribacter gigasporarum BEG34</name>
    <dbReference type="NCBI Taxonomy" id="1070319"/>
    <lineage>
        <taxon>Bacteria</taxon>
        <taxon>Pseudomonadati</taxon>
        <taxon>Pseudomonadota</taxon>
        <taxon>Betaproteobacteria</taxon>
        <taxon>Burkholderiales</taxon>
        <taxon>Burkholderiaceae</taxon>
        <taxon>Candidatus Glomeribacter</taxon>
    </lineage>
</organism>
<proteinExistence type="predicted"/>
<dbReference type="InterPro" id="IPR009057">
    <property type="entry name" value="Homeodomain-like_sf"/>
</dbReference>
<reference evidence="2 3" key="1">
    <citation type="submission" date="2011-08" db="EMBL/GenBank/DDBJ databases">
        <title>The genome of the obligate endobacterium of an arbuscular mycorrhizal fungus reveals an interphylum network of nutritional interactions.</title>
        <authorList>
            <person name="Ghignone S."/>
            <person name="Salvioli A."/>
            <person name="Anca I."/>
            <person name="Lumini E."/>
            <person name="Ortu G."/>
            <person name="Petiti L."/>
            <person name="Cruveiller S."/>
            <person name="Bianciotto V."/>
            <person name="Piffanelli P."/>
            <person name="Lanfranco L."/>
            <person name="Bonfante P."/>
        </authorList>
    </citation>
    <scope>NUCLEOTIDE SEQUENCE [LARGE SCALE GENOMIC DNA]</scope>
    <source>
        <strain evidence="2 3">BEG34</strain>
    </source>
</reference>
<dbReference type="InterPro" id="IPR016032">
    <property type="entry name" value="Sig_transdc_resp-reg_C-effctor"/>
</dbReference>
<evidence type="ECO:0000313" key="2">
    <source>
        <dbReference type="EMBL" id="CCD30287.1"/>
    </source>
</evidence>
<evidence type="ECO:0000313" key="3">
    <source>
        <dbReference type="Proteomes" id="UP000054051"/>
    </source>
</evidence>
<dbReference type="Pfam" id="PF02796">
    <property type="entry name" value="HTH_7"/>
    <property type="match status" value="1"/>
</dbReference>
<dbReference type="Gene3D" id="1.10.10.60">
    <property type="entry name" value="Homeodomain-like"/>
    <property type="match status" value="1"/>
</dbReference>
<accession>G2JBY1</accession>
<comment type="caution">
    <text evidence="2">The sequence shown here is derived from an EMBL/GenBank/DDBJ whole genome shotgun (WGS) entry which is preliminary data.</text>
</comment>
<evidence type="ECO:0000259" key="1">
    <source>
        <dbReference type="Pfam" id="PF02796"/>
    </source>
</evidence>
<dbReference type="GO" id="GO:0003677">
    <property type="term" value="F:DNA binding"/>
    <property type="evidence" value="ECO:0007669"/>
    <property type="project" value="InterPro"/>
</dbReference>
<dbReference type="Proteomes" id="UP000054051">
    <property type="component" value="Unassembled WGS sequence"/>
</dbReference>